<keyword evidence="3" id="KW-0238">DNA-binding</keyword>
<dbReference type="GO" id="GO:0003700">
    <property type="term" value="F:DNA-binding transcription factor activity"/>
    <property type="evidence" value="ECO:0007669"/>
    <property type="project" value="InterPro"/>
</dbReference>
<evidence type="ECO:0000313" key="7">
    <source>
        <dbReference type="EMBL" id="SCB11160.1"/>
    </source>
</evidence>
<keyword evidence="8" id="KW-1185">Reference proteome</keyword>
<keyword evidence="4" id="KW-0010">Activator</keyword>
<evidence type="ECO:0000259" key="6">
    <source>
        <dbReference type="PROSITE" id="PS01124"/>
    </source>
</evidence>
<dbReference type="InterPro" id="IPR011051">
    <property type="entry name" value="RmlC_Cupin_sf"/>
</dbReference>
<evidence type="ECO:0000256" key="1">
    <source>
        <dbReference type="ARBA" id="ARBA00022491"/>
    </source>
</evidence>
<keyword evidence="1" id="KW-0678">Repressor</keyword>
<dbReference type="Gene3D" id="2.60.120.10">
    <property type="entry name" value="Jelly Rolls"/>
    <property type="match status" value="1"/>
</dbReference>
<dbReference type="Pfam" id="PF12833">
    <property type="entry name" value="HTH_18"/>
    <property type="match status" value="1"/>
</dbReference>
<dbReference type="PROSITE" id="PS00041">
    <property type="entry name" value="HTH_ARAC_FAMILY_1"/>
    <property type="match status" value="1"/>
</dbReference>
<dbReference type="GO" id="GO:0043565">
    <property type="term" value="F:sequence-specific DNA binding"/>
    <property type="evidence" value="ECO:0007669"/>
    <property type="project" value="InterPro"/>
</dbReference>
<evidence type="ECO:0000256" key="4">
    <source>
        <dbReference type="ARBA" id="ARBA00023159"/>
    </source>
</evidence>
<sequence length="273" mass="30061">MDQLSSQKDQAYLQHGTDVAEGVAVIAYDDHRFTSSRHSHKQAQLLYAVSGVISLTTDSGTWVVPPSRAVWLPPHLEHVTASHTSVQFRSLLIDPDGRDALPKECMVVEVTPLLRELILRLAGLVDKPDHKEIADAVIRLLLLEITFLPAQPLKLPLPKHPALAAFCETLLGDLASTISIEEAANGLHMSRATLMRLFQRETGLSFGRWRQQARMLKALALLAEGRTILDVALDCGYESPSAFSAMFRRSLGRSPRDYFQSATLAGETSQGTD</sequence>
<keyword evidence="5" id="KW-0804">Transcription</keyword>
<protein>
    <submittedName>
        <fullName evidence="7">Transcriptional regulator, AraC family</fullName>
    </submittedName>
</protein>
<dbReference type="EMBL" id="FMAG01000001">
    <property type="protein sequence ID" value="SCB11160.1"/>
    <property type="molecule type" value="Genomic_DNA"/>
</dbReference>
<evidence type="ECO:0000256" key="5">
    <source>
        <dbReference type="ARBA" id="ARBA00023163"/>
    </source>
</evidence>
<dbReference type="Pfam" id="PF02311">
    <property type="entry name" value="AraC_binding"/>
    <property type="match status" value="1"/>
</dbReference>
<name>A0A1C3U6R3_9HYPH</name>
<dbReference type="SUPFAM" id="SSF46689">
    <property type="entry name" value="Homeodomain-like"/>
    <property type="match status" value="1"/>
</dbReference>
<dbReference type="InterPro" id="IPR014710">
    <property type="entry name" value="RmlC-like_jellyroll"/>
</dbReference>
<feature type="domain" description="HTH araC/xylS-type" evidence="6">
    <location>
        <begin position="164"/>
        <end position="261"/>
    </location>
</feature>
<dbReference type="RefSeq" id="WP_092706925.1">
    <property type="nucleotide sequence ID" value="NZ_FMAG01000001.1"/>
</dbReference>
<dbReference type="SUPFAM" id="SSF51182">
    <property type="entry name" value="RmlC-like cupins"/>
    <property type="match status" value="1"/>
</dbReference>
<evidence type="ECO:0000256" key="3">
    <source>
        <dbReference type="ARBA" id="ARBA00023125"/>
    </source>
</evidence>
<dbReference type="STRING" id="410764.GA0061103_1624"/>
<evidence type="ECO:0000256" key="2">
    <source>
        <dbReference type="ARBA" id="ARBA00023015"/>
    </source>
</evidence>
<dbReference type="PANTHER" id="PTHR11019">
    <property type="entry name" value="HTH-TYPE TRANSCRIPTIONAL REGULATOR NIMR"/>
    <property type="match status" value="1"/>
</dbReference>
<dbReference type="OrthoDB" id="9804543at2"/>
<dbReference type="FunFam" id="1.10.10.60:FF:000132">
    <property type="entry name" value="AraC family transcriptional regulator"/>
    <property type="match status" value="1"/>
</dbReference>
<gene>
    <name evidence="7" type="ORF">GA0061103_1624</name>
</gene>
<evidence type="ECO:0000313" key="8">
    <source>
        <dbReference type="Proteomes" id="UP000199101"/>
    </source>
</evidence>
<accession>A0A1C3U6R3</accession>
<proteinExistence type="predicted"/>
<dbReference type="InterPro" id="IPR003313">
    <property type="entry name" value="AraC-bd"/>
</dbReference>
<keyword evidence="2" id="KW-0805">Transcription regulation</keyword>
<reference evidence="8" key="1">
    <citation type="submission" date="2016-08" db="EMBL/GenBank/DDBJ databases">
        <authorList>
            <person name="Varghese N."/>
            <person name="Submissions Spin"/>
        </authorList>
    </citation>
    <scope>NUCLEOTIDE SEQUENCE [LARGE SCALE GENOMIC DNA]</scope>
    <source>
        <strain evidence="8">HAMBI 2975</strain>
    </source>
</reference>
<dbReference type="InterPro" id="IPR020449">
    <property type="entry name" value="Tscrpt_reg_AraC-type_HTH"/>
</dbReference>
<dbReference type="PRINTS" id="PR00032">
    <property type="entry name" value="HTHARAC"/>
</dbReference>
<dbReference type="SMART" id="SM00342">
    <property type="entry name" value="HTH_ARAC"/>
    <property type="match status" value="1"/>
</dbReference>
<dbReference type="PROSITE" id="PS01124">
    <property type="entry name" value="HTH_ARAC_FAMILY_2"/>
    <property type="match status" value="1"/>
</dbReference>
<dbReference type="InterPro" id="IPR009057">
    <property type="entry name" value="Homeodomain-like_sf"/>
</dbReference>
<dbReference type="Gene3D" id="1.10.10.60">
    <property type="entry name" value="Homeodomain-like"/>
    <property type="match status" value="2"/>
</dbReference>
<dbReference type="Proteomes" id="UP000199101">
    <property type="component" value="Unassembled WGS sequence"/>
</dbReference>
<dbReference type="PANTHER" id="PTHR11019:SF159">
    <property type="entry name" value="TRANSCRIPTIONAL REGULATOR-RELATED"/>
    <property type="match status" value="1"/>
</dbReference>
<dbReference type="CDD" id="cd06124">
    <property type="entry name" value="cupin_NimR-like_N"/>
    <property type="match status" value="1"/>
</dbReference>
<dbReference type="InterPro" id="IPR018062">
    <property type="entry name" value="HTH_AraC-typ_CS"/>
</dbReference>
<organism evidence="7 8">
    <name type="scientific">Rhizobium multihospitium</name>
    <dbReference type="NCBI Taxonomy" id="410764"/>
    <lineage>
        <taxon>Bacteria</taxon>
        <taxon>Pseudomonadati</taxon>
        <taxon>Pseudomonadota</taxon>
        <taxon>Alphaproteobacteria</taxon>
        <taxon>Hyphomicrobiales</taxon>
        <taxon>Rhizobiaceae</taxon>
        <taxon>Rhizobium/Agrobacterium group</taxon>
        <taxon>Rhizobium</taxon>
    </lineage>
</organism>
<dbReference type="AlphaFoldDB" id="A0A1C3U6R3"/>
<dbReference type="InterPro" id="IPR018060">
    <property type="entry name" value="HTH_AraC"/>
</dbReference>